<keyword evidence="7" id="KW-0223">Dioxygenase</keyword>
<evidence type="ECO:0000256" key="4">
    <source>
        <dbReference type="ARBA" id="ARBA00012269"/>
    </source>
</evidence>
<evidence type="ECO:0000313" key="17">
    <source>
        <dbReference type="EMBL" id="CAK0744398.1"/>
    </source>
</evidence>
<comment type="catalytic activity">
    <reaction evidence="14">
        <text>L-prolyl-[collagen] + 2-oxoglutarate + O2 = trans-4-hydroxy-L-prolyl-[collagen] + succinate + CO2</text>
        <dbReference type="Rhea" id="RHEA:18945"/>
        <dbReference type="Rhea" id="RHEA-COMP:11676"/>
        <dbReference type="Rhea" id="RHEA-COMP:11680"/>
        <dbReference type="ChEBI" id="CHEBI:15379"/>
        <dbReference type="ChEBI" id="CHEBI:16526"/>
        <dbReference type="ChEBI" id="CHEBI:16810"/>
        <dbReference type="ChEBI" id="CHEBI:30031"/>
        <dbReference type="ChEBI" id="CHEBI:50342"/>
        <dbReference type="ChEBI" id="CHEBI:61965"/>
        <dbReference type="EC" id="1.14.11.2"/>
    </reaction>
</comment>
<dbReference type="FunFam" id="2.60.120.620:FF:000002">
    <property type="entry name" value="Prolyl 4-hydroxylase 4"/>
    <property type="match status" value="1"/>
</dbReference>
<dbReference type="GO" id="GO:0005506">
    <property type="term" value="F:iron ion binding"/>
    <property type="evidence" value="ECO:0007669"/>
    <property type="project" value="InterPro"/>
</dbReference>
<dbReference type="InterPro" id="IPR045054">
    <property type="entry name" value="P4HA-like"/>
</dbReference>
<dbReference type="AlphaFoldDB" id="A0AAV1HUB8"/>
<keyword evidence="9" id="KW-1133">Transmembrane helix</keyword>
<dbReference type="InterPro" id="IPR044862">
    <property type="entry name" value="Pro_4_hyd_alph_FE2OG_OXY"/>
</dbReference>
<comment type="cofactor">
    <cofactor evidence="1">
        <name>L-ascorbate</name>
        <dbReference type="ChEBI" id="CHEBI:38290"/>
    </cofactor>
</comment>
<dbReference type="EMBL" id="CAUYUE010000002">
    <property type="protein sequence ID" value="CAK0744398.1"/>
    <property type="molecule type" value="Genomic_DNA"/>
</dbReference>
<dbReference type="Proteomes" id="UP001314263">
    <property type="component" value="Unassembled WGS sequence"/>
</dbReference>
<dbReference type="PANTHER" id="PTHR10869">
    <property type="entry name" value="PROLYL 4-HYDROXYLASE ALPHA SUBUNIT"/>
    <property type="match status" value="1"/>
</dbReference>
<evidence type="ECO:0000256" key="2">
    <source>
        <dbReference type="ARBA" id="ARBA00004648"/>
    </source>
</evidence>
<evidence type="ECO:0000256" key="6">
    <source>
        <dbReference type="ARBA" id="ARBA00022723"/>
    </source>
</evidence>
<comment type="caution">
    <text evidence="17">The sequence shown here is derived from an EMBL/GenBank/DDBJ whole genome shotgun (WGS) entry which is preliminary data.</text>
</comment>
<feature type="signal peptide" evidence="15">
    <location>
        <begin position="1"/>
        <end position="28"/>
    </location>
</feature>
<proteinExistence type="inferred from homology"/>
<dbReference type="InterPro" id="IPR005123">
    <property type="entry name" value="Oxoglu/Fe-dep_dioxygenase_dom"/>
</dbReference>
<evidence type="ECO:0000256" key="10">
    <source>
        <dbReference type="ARBA" id="ARBA00023002"/>
    </source>
</evidence>
<feature type="domain" description="Fe2OG dioxygenase" evidence="16">
    <location>
        <begin position="144"/>
        <end position="265"/>
    </location>
</feature>
<keyword evidence="13" id="KW-0325">Glycoprotein</keyword>
<comment type="similarity">
    <text evidence="3">Belongs to the P4HA family.</text>
</comment>
<dbReference type="PROSITE" id="PS51471">
    <property type="entry name" value="FE2OG_OXY"/>
    <property type="match status" value="1"/>
</dbReference>
<keyword evidence="12" id="KW-0472">Membrane</keyword>
<keyword evidence="15" id="KW-0732">Signal</keyword>
<evidence type="ECO:0000313" key="18">
    <source>
        <dbReference type="Proteomes" id="UP001314263"/>
    </source>
</evidence>
<evidence type="ECO:0000256" key="11">
    <source>
        <dbReference type="ARBA" id="ARBA00023004"/>
    </source>
</evidence>
<evidence type="ECO:0000259" key="16">
    <source>
        <dbReference type="PROSITE" id="PS51471"/>
    </source>
</evidence>
<name>A0AAV1HUB8_9CHLO</name>
<evidence type="ECO:0000256" key="9">
    <source>
        <dbReference type="ARBA" id="ARBA00022989"/>
    </source>
</evidence>
<evidence type="ECO:0000256" key="15">
    <source>
        <dbReference type="SAM" id="SignalP"/>
    </source>
</evidence>
<keyword evidence="11" id="KW-0408">Iron</keyword>
<keyword evidence="8" id="KW-0735">Signal-anchor</keyword>
<evidence type="ECO:0000256" key="1">
    <source>
        <dbReference type="ARBA" id="ARBA00001961"/>
    </source>
</evidence>
<dbReference type="SMART" id="SM00702">
    <property type="entry name" value="P4Hc"/>
    <property type="match status" value="1"/>
</dbReference>
<dbReference type="EC" id="1.14.11.2" evidence="4"/>
<dbReference type="GO" id="GO:0004656">
    <property type="term" value="F:procollagen-proline 4-dioxygenase activity"/>
    <property type="evidence" value="ECO:0007669"/>
    <property type="project" value="UniProtKB-EC"/>
</dbReference>
<evidence type="ECO:0000256" key="14">
    <source>
        <dbReference type="ARBA" id="ARBA00049169"/>
    </source>
</evidence>
<sequence length="288" mass="32504">MMGSRKGRVIAGLLLGLITLHTFQQIACRKSKLRDNVLPDVAVKDLFVDERSNDEKDKFWIEMLSWEPRAFLYHNVLTEGEADYLVQLAKPHMLKSEVVDNETGKSQPSEVRTSSGMFLNRGEDDIVDRIEARIAKHTAIPKENGEGLQILHYQASEQYRPHFDYFHDKVNTVNGGQRMATFLMYLSDVPEGGETVFPDSKLKPAAGKAHFSRCAQAGVAVKPKKGDALFFYSQTPSNELDERSLHAGCPVMRGDKWSATKWLRVNRYDAGWIPRAGISQKPHDIDSL</sequence>
<evidence type="ECO:0000256" key="3">
    <source>
        <dbReference type="ARBA" id="ARBA00006511"/>
    </source>
</evidence>
<evidence type="ECO:0000256" key="13">
    <source>
        <dbReference type="ARBA" id="ARBA00023180"/>
    </source>
</evidence>
<dbReference type="GO" id="GO:0031418">
    <property type="term" value="F:L-ascorbic acid binding"/>
    <property type="evidence" value="ECO:0007669"/>
    <property type="project" value="InterPro"/>
</dbReference>
<evidence type="ECO:0000256" key="8">
    <source>
        <dbReference type="ARBA" id="ARBA00022968"/>
    </source>
</evidence>
<evidence type="ECO:0000256" key="5">
    <source>
        <dbReference type="ARBA" id="ARBA00022692"/>
    </source>
</evidence>
<reference evidence="17 18" key="1">
    <citation type="submission" date="2023-10" db="EMBL/GenBank/DDBJ databases">
        <authorList>
            <person name="Maclean D."/>
            <person name="Macfadyen A."/>
        </authorList>
    </citation>
    <scope>NUCLEOTIDE SEQUENCE [LARGE SCALE GENOMIC DNA]</scope>
</reference>
<dbReference type="GO" id="GO:0005789">
    <property type="term" value="C:endoplasmic reticulum membrane"/>
    <property type="evidence" value="ECO:0007669"/>
    <property type="project" value="UniProtKB-SubCell"/>
</dbReference>
<keyword evidence="10" id="KW-0560">Oxidoreductase</keyword>
<keyword evidence="6" id="KW-0479">Metal-binding</keyword>
<accession>A0AAV1HUB8</accession>
<keyword evidence="18" id="KW-1185">Reference proteome</keyword>
<dbReference type="Gene3D" id="2.60.120.620">
    <property type="entry name" value="q2cbj1_9rhob like domain"/>
    <property type="match status" value="1"/>
</dbReference>
<feature type="chain" id="PRO_5043584024" description="procollagen-proline 4-dioxygenase" evidence="15">
    <location>
        <begin position="29"/>
        <end position="288"/>
    </location>
</feature>
<keyword evidence="5" id="KW-0812">Transmembrane</keyword>
<gene>
    <name evidence="17" type="primary">P4H3</name>
    <name evidence="17" type="ORF">CVIRNUC_001544</name>
</gene>
<comment type="subcellular location">
    <subcellularLocation>
        <location evidence="2">Endoplasmic reticulum membrane</location>
        <topology evidence="2">Single-pass type II membrane protein</topology>
    </subcellularLocation>
</comment>
<organism evidence="17 18">
    <name type="scientific">Coccomyxa viridis</name>
    <dbReference type="NCBI Taxonomy" id="1274662"/>
    <lineage>
        <taxon>Eukaryota</taxon>
        <taxon>Viridiplantae</taxon>
        <taxon>Chlorophyta</taxon>
        <taxon>core chlorophytes</taxon>
        <taxon>Trebouxiophyceae</taxon>
        <taxon>Trebouxiophyceae incertae sedis</taxon>
        <taxon>Coccomyxaceae</taxon>
        <taxon>Coccomyxa</taxon>
    </lineage>
</organism>
<evidence type="ECO:0000256" key="12">
    <source>
        <dbReference type="ARBA" id="ARBA00023136"/>
    </source>
</evidence>
<protein>
    <recommendedName>
        <fullName evidence="4">procollagen-proline 4-dioxygenase</fullName>
        <ecNumber evidence="4">1.14.11.2</ecNumber>
    </recommendedName>
</protein>
<evidence type="ECO:0000256" key="7">
    <source>
        <dbReference type="ARBA" id="ARBA00022964"/>
    </source>
</evidence>
<dbReference type="Pfam" id="PF13640">
    <property type="entry name" value="2OG-FeII_Oxy_3"/>
    <property type="match status" value="1"/>
</dbReference>
<dbReference type="InterPro" id="IPR006620">
    <property type="entry name" value="Pro_4_hyd_alph"/>
</dbReference>
<dbReference type="PANTHER" id="PTHR10869:SF123">
    <property type="entry name" value="PROLYL 4-HYDROXYLASE 10-RELATED"/>
    <property type="match status" value="1"/>
</dbReference>